<proteinExistence type="predicted"/>
<keyword evidence="1" id="KW-1133">Transmembrane helix</keyword>
<protein>
    <submittedName>
        <fullName evidence="2">YesK family protein</fullName>
    </submittedName>
</protein>
<reference evidence="2 3" key="1">
    <citation type="submission" date="2023-06" db="EMBL/GenBank/DDBJ databases">
        <title>Influencing factors and mechanism of Cr(VI) reduction by facultative anaerobic Exiguobacterium sp. PY14.</title>
        <authorList>
            <person name="Zou L."/>
        </authorList>
    </citation>
    <scope>NUCLEOTIDE SEQUENCE [LARGE SCALE GENOMIC DNA]</scope>
    <source>
        <strain evidence="2 3">PY14</strain>
    </source>
</reference>
<feature type="transmembrane region" description="Helical" evidence="1">
    <location>
        <begin position="21"/>
        <end position="43"/>
    </location>
</feature>
<dbReference type="EMBL" id="JASWER010000022">
    <property type="protein sequence ID" value="MDL5378290.1"/>
    <property type="molecule type" value="Genomic_DNA"/>
</dbReference>
<keyword evidence="1" id="KW-0472">Membrane</keyword>
<keyword evidence="3" id="KW-1185">Reference proteome</keyword>
<keyword evidence="1" id="KW-0812">Transmembrane</keyword>
<accession>A0ABT7MSW5</accession>
<evidence type="ECO:0000256" key="1">
    <source>
        <dbReference type="SAM" id="Phobius"/>
    </source>
</evidence>
<evidence type="ECO:0000313" key="3">
    <source>
        <dbReference type="Proteomes" id="UP001230807"/>
    </source>
</evidence>
<dbReference type="Proteomes" id="UP001230807">
    <property type="component" value="Unassembled WGS sequence"/>
</dbReference>
<dbReference type="Pfam" id="PF14150">
    <property type="entry name" value="YesK"/>
    <property type="match status" value="1"/>
</dbReference>
<feature type="transmembrane region" description="Helical" evidence="1">
    <location>
        <begin position="49"/>
        <end position="75"/>
    </location>
</feature>
<dbReference type="RefSeq" id="WP_286038578.1">
    <property type="nucleotide sequence ID" value="NZ_CP183077.1"/>
</dbReference>
<organism evidence="2 3">
    <name type="scientific">Exiguobacterium mexicanum</name>
    <dbReference type="NCBI Taxonomy" id="340146"/>
    <lineage>
        <taxon>Bacteria</taxon>
        <taxon>Bacillati</taxon>
        <taxon>Bacillota</taxon>
        <taxon>Bacilli</taxon>
        <taxon>Bacillales</taxon>
        <taxon>Bacillales Family XII. Incertae Sedis</taxon>
        <taxon>Exiguobacterium</taxon>
    </lineage>
</organism>
<sequence>MMTTILLIVGLNFLKSGFRRRLIFSLTLLVMGYVVFLIGLVLVRGWDGMGWSLIGFSLYVIGFITYIGVVTYHWFKARRKTHS</sequence>
<name>A0ABT7MSW5_9BACL</name>
<gene>
    <name evidence="2" type="ORF">QR695_14895</name>
</gene>
<dbReference type="InterPro" id="IPR025434">
    <property type="entry name" value="YesK-like"/>
</dbReference>
<comment type="caution">
    <text evidence="2">The sequence shown here is derived from an EMBL/GenBank/DDBJ whole genome shotgun (WGS) entry which is preliminary data.</text>
</comment>
<evidence type="ECO:0000313" key="2">
    <source>
        <dbReference type="EMBL" id="MDL5378290.1"/>
    </source>
</evidence>